<dbReference type="GO" id="GO:0004386">
    <property type="term" value="F:helicase activity"/>
    <property type="evidence" value="ECO:0007669"/>
    <property type="project" value="UniProtKB-KW"/>
</dbReference>
<keyword evidence="4" id="KW-0347">Helicase</keyword>
<comment type="caution">
    <text evidence="4">The sequence shown here is derived from an EMBL/GenBank/DDBJ whole genome shotgun (WGS) entry which is preliminary data.</text>
</comment>
<evidence type="ECO:0000313" key="4">
    <source>
        <dbReference type="EMBL" id="MFD0283135.1"/>
    </source>
</evidence>
<protein>
    <submittedName>
        <fullName evidence="4">Helicase C-terminal domain-containing protein</fullName>
    </submittedName>
</protein>
<dbReference type="Proteomes" id="UP001596957">
    <property type="component" value="Unassembled WGS sequence"/>
</dbReference>
<sequence length="822" mass="85513">MKSRSALATWLGSLDGSRLARVLRTRQDAVSLPEPRSVGELADRLHRPGSVALVLSRLALPHLQVAEALSALGAPASRKALAKLLGAVDDEAARELDAVLEVLADHALVWPDGAGRLRMTGPLRQAWDTPLGLDAPLEGLLAGTTSDELRGMLAALGVKPPGTKPQRLAALVEHHSDPEQITSVVTKAPAAARKLLDRLAQAAARQPQFIVFGSPGPHLEPGARWALDRGLLIQDCHRYGPARMPAEVALALRGPGWHAPFDPVPPSARLASVTSAEVDREASAAATAFVAHAASVLAACSATAPARLKSGGIGARELARIGKAAQAGDAVVRITLETSYAAGLLGRDGDHVAPTEAYDAWAEQEPPEQFAVLLQAWQNLPFTPTQARDEDNKALPAVAGATPRGGGVQARLGLLAAAARLPAGQGTSVASDLGPLIAWHRPLADSSPQDGTPFAAVIREAELLGVLARGALSALGIHLRSGDTEGLSIECRRLLPSATAVARIGADLTAVVTGTPSARLTALLDSVADRETSGTASVWRFSAGGIRRALDAGRIPEDITADLAAVAAGPLPQPLAYLIADTARGHGRVRVTPAACVLHGDEPALLAELAAHRGLAKLGLRQLAPTVLISRSPIDTTLAALRAQGYAPVAETAEGTVRIEKARPRRAAAPVPTPRGTSARDSGRIAATRAEAPAAVDPSTLATQLLAAPPASPTLGFARAGGPPSEPVPFDGGVPFATDTEEIVAGWAKRLPYSDIRQLAHAIDAGQAITVEYVATSGSRTVRTLSHLMLDPPYLEAWCHLRDAERVFTLSRIHSVMSVIPE</sequence>
<keyword evidence="4" id="KW-0547">Nucleotide-binding</keyword>
<keyword evidence="4" id="KW-0067">ATP-binding</keyword>
<dbReference type="RefSeq" id="WP_381250180.1">
    <property type="nucleotide sequence ID" value="NZ_JBHTBI010000004.1"/>
</dbReference>
<proteinExistence type="predicted"/>
<name>A0ABW2VF70_9ACTN</name>
<dbReference type="PROSITE" id="PS52050">
    <property type="entry name" value="WYL"/>
    <property type="match status" value="1"/>
</dbReference>
<dbReference type="InterPro" id="IPR026881">
    <property type="entry name" value="WYL_dom"/>
</dbReference>
<dbReference type="InterPro" id="IPR032830">
    <property type="entry name" value="XPB/Ssl2_N"/>
</dbReference>
<dbReference type="Pfam" id="PF13625">
    <property type="entry name" value="Helicase_C_3"/>
    <property type="match status" value="1"/>
</dbReference>
<keyword evidence="5" id="KW-1185">Reference proteome</keyword>
<evidence type="ECO:0000259" key="3">
    <source>
        <dbReference type="Pfam" id="PF13625"/>
    </source>
</evidence>
<reference evidence="5" key="1">
    <citation type="journal article" date="2019" name="Int. J. Syst. Evol. Microbiol.">
        <title>The Global Catalogue of Microorganisms (GCM) 10K type strain sequencing project: providing services to taxonomists for standard genome sequencing and annotation.</title>
        <authorList>
            <consortium name="The Broad Institute Genomics Platform"/>
            <consortium name="The Broad Institute Genome Sequencing Center for Infectious Disease"/>
            <person name="Wu L."/>
            <person name="Ma J."/>
        </authorList>
    </citation>
    <scope>NUCLEOTIDE SEQUENCE [LARGE SCALE GENOMIC DNA]</scope>
    <source>
        <strain evidence="5">CGMCC 4.7198</strain>
    </source>
</reference>
<evidence type="ECO:0000256" key="1">
    <source>
        <dbReference type="SAM" id="MobiDB-lite"/>
    </source>
</evidence>
<accession>A0ABW2VF70</accession>
<organism evidence="4 5">
    <name type="scientific">Streptomyces lutosisoli</name>
    <dbReference type="NCBI Taxonomy" id="2665721"/>
    <lineage>
        <taxon>Bacteria</taxon>
        <taxon>Bacillati</taxon>
        <taxon>Actinomycetota</taxon>
        <taxon>Actinomycetes</taxon>
        <taxon>Kitasatosporales</taxon>
        <taxon>Streptomycetaceae</taxon>
        <taxon>Streptomyces</taxon>
    </lineage>
</organism>
<feature type="domain" description="WYL" evidence="2">
    <location>
        <begin position="757"/>
        <end position="816"/>
    </location>
</feature>
<keyword evidence="4" id="KW-0378">Hydrolase</keyword>
<dbReference type="Pfam" id="PF13280">
    <property type="entry name" value="WYL"/>
    <property type="match status" value="1"/>
</dbReference>
<evidence type="ECO:0000313" key="5">
    <source>
        <dbReference type="Proteomes" id="UP001596957"/>
    </source>
</evidence>
<dbReference type="EMBL" id="JBHTEC010000001">
    <property type="protein sequence ID" value="MFD0283135.1"/>
    <property type="molecule type" value="Genomic_DNA"/>
</dbReference>
<feature type="domain" description="Helicase XPB/Ssl2 N-terminal" evidence="3">
    <location>
        <begin position="505"/>
        <end position="624"/>
    </location>
</feature>
<feature type="region of interest" description="Disordered" evidence="1">
    <location>
        <begin position="663"/>
        <end position="683"/>
    </location>
</feature>
<gene>
    <name evidence="4" type="ORF">ACFQZP_15845</name>
</gene>
<evidence type="ECO:0000259" key="2">
    <source>
        <dbReference type="Pfam" id="PF13280"/>
    </source>
</evidence>